<gene>
    <name evidence="3" type="ORF">ONZ51_g12260</name>
</gene>
<feature type="transmembrane region" description="Helical" evidence="2">
    <location>
        <begin position="41"/>
        <end position="59"/>
    </location>
</feature>
<accession>A0AAD7TG84</accession>
<reference evidence="3" key="1">
    <citation type="submission" date="2022-11" db="EMBL/GenBank/DDBJ databases">
        <title>Genome Sequence of Cubamyces cubensis.</title>
        <authorList>
            <person name="Buettner E."/>
        </authorList>
    </citation>
    <scope>NUCLEOTIDE SEQUENCE</scope>
    <source>
        <strain evidence="3">MPL-01</strain>
    </source>
</reference>
<feature type="region of interest" description="Disordered" evidence="1">
    <location>
        <begin position="65"/>
        <end position="92"/>
    </location>
</feature>
<evidence type="ECO:0000256" key="1">
    <source>
        <dbReference type="SAM" id="MobiDB-lite"/>
    </source>
</evidence>
<organism evidence="3 4">
    <name type="scientific">Trametes cubensis</name>
    <dbReference type="NCBI Taxonomy" id="1111947"/>
    <lineage>
        <taxon>Eukaryota</taxon>
        <taxon>Fungi</taxon>
        <taxon>Dikarya</taxon>
        <taxon>Basidiomycota</taxon>
        <taxon>Agaricomycotina</taxon>
        <taxon>Agaricomycetes</taxon>
        <taxon>Polyporales</taxon>
        <taxon>Polyporaceae</taxon>
        <taxon>Trametes</taxon>
    </lineage>
</organism>
<feature type="compositionally biased region" description="Low complexity" evidence="1">
    <location>
        <begin position="83"/>
        <end position="92"/>
    </location>
</feature>
<dbReference type="EMBL" id="JAPEVG010000717">
    <property type="protein sequence ID" value="KAJ8456135.1"/>
    <property type="molecule type" value="Genomic_DNA"/>
</dbReference>
<evidence type="ECO:0000313" key="3">
    <source>
        <dbReference type="EMBL" id="KAJ8456135.1"/>
    </source>
</evidence>
<dbReference type="AlphaFoldDB" id="A0AAD7TG84"/>
<keyword evidence="4" id="KW-1185">Reference proteome</keyword>
<protein>
    <submittedName>
        <fullName evidence="3">Uncharacterized protein</fullName>
    </submittedName>
</protein>
<keyword evidence="2" id="KW-1133">Transmembrane helix</keyword>
<keyword evidence="2" id="KW-0812">Transmembrane</keyword>
<sequence>MSQPPKEPQHPEQKPPEFRFRTKPVQERTIWESYAVLPARTRLYVSLGITAFAAIGLYVSDQLEKSYPVPNPAPKEDVDASRSTRSPTPSSS</sequence>
<feature type="compositionally biased region" description="Basic and acidic residues" evidence="1">
    <location>
        <begin position="7"/>
        <end position="22"/>
    </location>
</feature>
<comment type="caution">
    <text evidence="3">The sequence shown here is derived from an EMBL/GenBank/DDBJ whole genome shotgun (WGS) entry which is preliminary data.</text>
</comment>
<feature type="region of interest" description="Disordered" evidence="1">
    <location>
        <begin position="1"/>
        <end position="22"/>
    </location>
</feature>
<dbReference type="Proteomes" id="UP001215151">
    <property type="component" value="Unassembled WGS sequence"/>
</dbReference>
<keyword evidence="2" id="KW-0472">Membrane</keyword>
<evidence type="ECO:0000313" key="4">
    <source>
        <dbReference type="Proteomes" id="UP001215151"/>
    </source>
</evidence>
<proteinExistence type="predicted"/>
<evidence type="ECO:0000256" key="2">
    <source>
        <dbReference type="SAM" id="Phobius"/>
    </source>
</evidence>
<name>A0AAD7TG84_9APHY</name>